<reference evidence="5" key="1">
    <citation type="submission" date="2021-01" db="EMBL/GenBank/DDBJ databases">
        <title>Description of Breznakiella homolactica.</title>
        <authorList>
            <person name="Song Y."/>
            <person name="Brune A."/>
        </authorList>
    </citation>
    <scope>NUCLEOTIDE SEQUENCE</scope>
    <source>
        <strain evidence="5">RmG30</strain>
    </source>
</reference>
<evidence type="ECO:0000313" key="5">
    <source>
        <dbReference type="EMBL" id="QQO07833.1"/>
    </source>
</evidence>
<evidence type="ECO:0000256" key="2">
    <source>
        <dbReference type="ARBA" id="ARBA00023125"/>
    </source>
</evidence>
<evidence type="ECO:0000259" key="4">
    <source>
        <dbReference type="PROSITE" id="PS50949"/>
    </source>
</evidence>
<feature type="domain" description="HTH gntR-type" evidence="4">
    <location>
        <begin position="7"/>
        <end position="74"/>
    </location>
</feature>
<dbReference type="Proteomes" id="UP000595917">
    <property type="component" value="Chromosome"/>
</dbReference>
<keyword evidence="6" id="KW-1185">Reference proteome</keyword>
<dbReference type="InterPro" id="IPR008920">
    <property type="entry name" value="TF_FadR/GntR_C"/>
</dbReference>
<evidence type="ECO:0000256" key="3">
    <source>
        <dbReference type="ARBA" id="ARBA00023163"/>
    </source>
</evidence>
<dbReference type="GO" id="GO:0003700">
    <property type="term" value="F:DNA-binding transcription factor activity"/>
    <property type="evidence" value="ECO:0007669"/>
    <property type="project" value="InterPro"/>
</dbReference>
<dbReference type="PANTHER" id="PTHR43537:SF24">
    <property type="entry name" value="GLUCONATE OPERON TRANSCRIPTIONAL REPRESSOR"/>
    <property type="match status" value="1"/>
</dbReference>
<name>A0A7T8BA40_9SPIR</name>
<dbReference type="InterPro" id="IPR036390">
    <property type="entry name" value="WH_DNA-bd_sf"/>
</dbReference>
<dbReference type="CDD" id="cd07377">
    <property type="entry name" value="WHTH_GntR"/>
    <property type="match status" value="1"/>
</dbReference>
<evidence type="ECO:0000256" key="1">
    <source>
        <dbReference type="ARBA" id="ARBA00023015"/>
    </source>
</evidence>
<sequence>MAVIVREGLRDIVYKRLHEMIEDSRFVPGTRINVEQLTEEMGVSRTPIWQAIGKLEKEGLLVSVPNKGVFVKVLSPEESIDLYSVREVLECMAAELAAVHITGKTIDRMEKNLAEQREVIAAKDLVAYGRLDALFHESVYKASTNNYLIDILGDIQKKMRPMVMHMQDILNDLYTDHTILFNALKAGDPQAARESFRIHNERMKSLIRNVADSGSV</sequence>
<dbReference type="SUPFAM" id="SSF46785">
    <property type="entry name" value="Winged helix' DNA-binding domain"/>
    <property type="match status" value="1"/>
</dbReference>
<organism evidence="5 6">
    <name type="scientific">Breznakiella homolactica</name>
    <dbReference type="NCBI Taxonomy" id="2798577"/>
    <lineage>
        <taxon>Bacteria</taxon>
        <taxon>Pseudomonadati</taxon>
        <taxon>Spirochaetota</taxon>
        <taxon>Spirochaetia</taxon>
        <taxon>Spirochaetales</taxon>
        <taxon>Breznakiellaceae</taxon>
        <taxon>Breznakiella</taxon>
    </lineage>
</organism>
<dbReference type="SUPFAM" id="SSF48008">
    <property type="entry name" value="GntR ligand-binding domain-like"/>
    <property type="match status" value="1"/>
</dbReference>
<gene>
    <name evidence="5" type="ORF">JFL75_12885</name>
</gene>
<dbReference type="Pfam" id="PF00392">
    <property type="entry name" value="GntR"/>
    <property type="match status" value="1"/>
</dbReference>
<dbReference type="EMBL" id="CP067089">
    <property type="protein sequence ID" value="QQO07833.1"/>
    <property type="molecule type" value="Genomic_DNA"/>
</dbReference>
<dbReference type="InterPro" id="IPR000524">
    <property type="entry name" value="Tscrpt_reg_HTH_GntR"/>
</dbReference>
<protein>
    <submittedName>
        <fullName evidence="5">GntR family transcriptional regulator</fullName>
    </submittedName>
</protein>
<dbReference type="Pfam" id="PF07729">
    <property type="entry name" value="FCD"/>
    <property type="match status" value="1"/>
</dbReference>
<dbReference type="PANTHER" id="PTHR43537">
    <property type="entry name" value="TRANSCRIPTIONAL REGULATOR, GNTR FAMILY"/>
    <property type="match status" value="1"/>
</dbReference>
<proteinExistence type="predicted"/>
<dbReference type="KEGG" id="bhc:JFL75_12885"/>
<dbReference type="InterPro" id="IPR011711">
    <property type="entry name" value="GntR_C"/>
</dbReference>
<dbReference type="Gene3D" id="1.10.10.10">
    <property type="entry name" value="Winged helix-like DNA-binding domain superfamily/Winged helix DNA-binding domain"/>
    <property type="match status" value="1"/>
</dbReference>
<keyword evidence="1" id="KW-0805">Transcription regulation</keyword>
<dbReference type="PROSITE" id="PS50949">
    <property type="entry name" value="HTH_GNTR"/>
    <property type="match status" value="1"/>
</dbReference>
<keyword evidence="3" id="KW-0804">Transcription</keyword>
<dbReference type="InterPro" id="IPR036388">
    <property type="entry name" value="WH-like_DNA-bd_sf"/>
</dbReference>
<dbReference type="SMART" id="SM00345">
    <property type="entry name" value="HTH_GNTR"/>
    <property type="match status" value="1"/>
</dbReference>
<dbReference type="RefSeq" id="WP_215625139.1">
    <property type="nucleotide sequence ID" value="NZ_CP067089.2"/>
</dbReference>
<keyword evidence="2" id="KW-0238">DNA-binding</keyword>
<dbReference type="GO" id="GO:0003677">
    <property type="term" value="F:DNA binding"/>
    <property type="evidence" value="ECO:0007669"/>
    <property type="project" value="UniProtKB-KW"/>
</dbReference>
<dbReference type="SMART" id="SM00895">
    <property type="entry name" value="FCD"/>
    <property type="match status" value="1"/>
</dbReference>
<dbReference type="AlphaFoldDB" id="A0A7T8BA40"/>
<dbReference type="Gene3D" id="1.20.120.530">
    <property type="entry name" value="GntR ligand-binding domain-like"/>
    <property type="match status" value="1"/>
</dbReference>
<evidence type="ECO:0000313" key="6">
    <source>
        <dbReference type="Proteomes" id="UP000595917"/>
    </source>
</evidence>
<accession>A0A7T8BA40</accession>